<sequence>MSGIRVNHGSLEAASQDLVSTARDIEARLDQLESELSPLRSEWEGQAQQAYLTAKAQWDTAIAEMIALLESTGNAVQSSNQEYRAADLRGAERFPV</sequence>
<organism evidence="3 4">
    <name type="scientific">Nocardioides zeae</name>
    <dbReference type="NCBI Taxonomy" id="1457234"/>
    <lineage>
        <taxon>Bacteria</taxon>
        <taxon>Bacillati</taxon>
        <taxon>Actinomycetota</taxon>
        <taxon>Actinomycetes</taxon>
        <taxon>Propionibacteriales</taxon>
        <taxon>Nocardioidaceae</taxon>
        <taxon>Nocardioides</taxon>
    </lineage>
</organism>
<comment type="caution">
    <text evidence="3">The sequence shown here is derived from an EMBL/GenBank/DDBJ whole genome shotgun (WGS) entry which is preliminary data.</text>
</comment>
<protein>
    <recommendedName>
        <fullName evidence="1">ESAT-6-like protein</fullName>
    </recommendedName>
</protein>
<gene>
    <name evidence="3" type="ORF">QE405_003120</name>
</gene>
<dbReference type="EMBL" id="JAUTAN010000001">
    <property type="protein sequence ID" value="MDQ1105836.1"/>
    <property type="molecule type" value="Genomic_DNA"/>
</dbReference>
<dbReference type="SUPFAM" id="SSF140453">
    <property type="entry name" value="EsxAB dimer-like"/>
    <property type="match status" value="1"/>
</dbReference>
<name>A0AAJ1U7C5_9ACTN</name>
<dbReference type="InterPro" id="IPR036689">
    <property type="entry name" value="ESAT-6-like_sf"/>
</dbReference>
<dbReference type="Proteomes" id="UP001239215">
    <property type="component" value="Unassembled WGS sequence"/>
</dbReference>
<evidence type="ECO:0000313" key="4">
    <source>
        <dbReference type="Proteomes" id="UP001239215"/>
    </source>
</evidence>
<proteinExistence type="inferred from homology"/>
<dbReference type="RefSeq" id="WP_307202440.1">
    <property type="nucleotide sequence ID" value="NZ_JAUTAN010000001.1"/>
</dbReference>
<evidence type="ECO:0000256" key="2">
    <source>
        <dbReference type="SAM" id="Coils"/>
    </source>
</evidence>
<dbReference type="Pfam" id="PF06013">
    <property type="entry name" value="WXG100"/>
    <property type="match status" value="1"/>
</dbReference>
<feature type="coiled-coil region" evidence="2">
    <location>
        <begin position="15"/>
        <end position="42"/>
    </location>
</feature>
<reference evidence="3" key="1">
    <citation type="submission" date="2023-07" db="EMBL/GenBank/DDBJ databases">
        <title>Functional and genomic diversity of the sorghum phyllosphere microbiome.</title>
        <authorList>
            <person name="Shade A."/>
        </authorList>
    </citation>
    <scope>NUCLEOTIDE SEQUENCE</scope>
    <source>
        <strain evidence="3">SORGH_AS_1067</strain>
    </source>
</reference>
<dbReference type="Gene3D" id="1.10.287.1060">
    <property type="entry name" value="ESAT-6-like"/>
    <property type="match status" value="1"/>
</dbReference>
<comment type="similarity">
    <text evidence="1">Belongs to the WXG100 family.</text>
</comment>
<evidence type="ECO:0000256" key="1">
    <source>
        <dbReference type="RuleBase" id="RU362001"/>
    </source>
</evidence>
<evidence type="ECO:0000313" key="3">
    <source>
        <dbReference type="EMBL" id="MDQ1105836.1"/>
    </source>
</evidence>
<accession>A0AAJ1U7C5</accession>
<dbReference type="AlphaFoldDB" id="A0AAJ1U7C5"/>
<dbReference type="NCBIfam" id="TIGR03930">
    <property type="entry name" value="WXG100_ESAT6"/>
    <property type="match status" value="1"/>
</dbReference>
<keyword evidence="2" id="KW-0175">Coiled coil</keyword>
<dbReference type="InterPro" id="IPR010310">
    <property type="entry name" value="T7SS_ESAT-6-like"/>
</dbReference>